<dbReference type="PaxDb" id="2903-EOD05754"/>
<dbReference type="PANTHER" id="PTHR12764:SF4">
    <property type="entry name" value="INTRAFLAGELLAR TRANSPORT PROTEIN 122 HOMOLOG"/>
    <property type="match status" value="1"/>
</dbReference>
<organism evidence="3 4">
    <name type="scientific">Emiliania huxleyi (strain CCMP1516)</name>
    <dbReference type="NCBI Taxonomy" id="280463"/>
    <lineage>
        <taxon>Eukaryota</taxon>
        <taxon>Haptista</taxon>
        <taxon>Haptophyta</taxon>
        <taxon>Prymnesiophyceae</taxon>
        <taxon>Isochrysidales</taxon>
        <taxon>Noelaerhabdaceae</taxon>
        <taxon>Emiliania</taxon>
    </lineage>
</organism>
<evidence type="ECO:0000256" key="1">
    <source>
        <dbReference type="ARBA" id="ARBA00022574"/>
    </source>
</evidence>
<dbReference type="GO" id="GO:0097730">
    <property type="term" value="C:non-motile cilium"/>
    <property type="evidence" value="ECO:0007669"/>
    <property type="project" value="TreeGrafter"/>
</dbReference>
<keyword evidence="1" id="KW-0853">WD repeat</keyword>
<evidence type="ECO:0000313" key="3">
    <source>
        <dbReference type="EnsemblProtists" id="EOD05754"/>
    </source>
</evidence>
<dbReference type="Pfam" id="PF25143">
    <property type="entry name" value="Zn_ribbon_IFT122_C"/>
    <property type="match status" value="1"/>
</dbReference>
<reference evidence="3" key="2">
    <citation type="submission" date="2024-10" db="UniProtKB">
        <authorList>
            <consortium name="EnsemblProtists"/>
        </authorList>
    </citation>
    <scope>IDENTIFICATION</scope>
</reference>
<sequence>MLCPQPRAEAANPWASEEGPDVQRLALGGDVERVESDGALDINDPFTKAMLDFEPSADFTPTVATHEMLLAMDPSDVFVVEWPTHSSLEPEYYRSMVPEVPVVLCKACNHFFYEEDWELAVMQQQACPFCAAPVGASYGNGSVSVAGKAEAHPKGGASREAPARAASWKAYLDEVTWTTKNWLGLQKQRISVVLHTAIAEQESLRRLIERAGVPLPAQYVHGVPVG</sequence>
<dbReference type="RefSeq" id="XP_005758183.1">
    <property type="nucleotide sequence ID" value="XM_005758126.1"/>
</dbReference>
<dbReference type="GO" id="GO:0035721">
    <property type="term" value="P:intraciliary retrograde transport"/>
    <property type="evidence" value="ECO:0007669"/>
    <property type="project" value="TreeGrafter"/>
</dbReference>
<name>A0A0D3I3B9_EMIH1</name>
<dbReference type="GO" id="GO:1905515">
    <property type="term" value="P:non-motile cilium assembly"/>
    <property type="evidence" value="ECO:0007669"/>
    <property type="project" value="TreeGrafter"/>
</dbReference>
<dbReference type="KEGG" id="ehx:EMIHUDRAFT_219810"/>
<evidence type="ECO:0000313" key="4">
    <source>
        <dbReference type="Proteomes" id="UP000013827"/>
    </source>
</evidence>
<dbReference type="PANTHER" id="PTHR12764">
    <property type="entry name" value="WD REPEAT DOMAIN-RELATED"/>
    <property type="match status" value="1"/>
</dbReference>
<dbReference type="eggNOG" id="KOG1538">
    <property type="taxonomic scope" value="Eukaryota"/>
</dbReference>
<dbReference type="GO" id="GO:0030991">
    <property type="term" value="C:intraciliary transport particle A"/>
    <property type="evidence" value="ECO:0007669"/>
    <property type="project" value="TreeGrafter"/>
</dbReference>
<dbReference type="STRING" id="2903.R1DA93"/>
<reference evidence="4" key="1">
    <citation type="journal article" date="2013" name="Nature">
        <title>Pan genome of the phytoplankton Emiliania underpins its global distribution.</title>
        <authorList>
            <person name="Read B.A."/>
            <person name="Kegel J."/>
            <person name="Klute M.J."/>
            <person name="Kuo A."/>
            <person name="Lefebvre S.C."/>
            <person name="Maumus F."/>
            <person name="Mayer C."/>
            <person name="Miller J."/>
            <person name="Monier A."/>
            <person name="Salamov A."/>
            <person name="Young J."/>
            <person name="Aguilar M."/>
            <person name="Claverie J.M."/>
            <person name="Frickenhaus S."/>
            <person name="Gonzalez K."/>
            <person name="Herman E.K."/>
            <person name="Lin Y.C."/>
            <person name="Napier J."/>
            <person name="Ogata H."/>
            <person name="Sarno A.F."/>
            <person name="Shmutz J."/>
            <person name="Schroeder D."/>
            <person name="de Vargas C."/>
            <person name="Verret F."/>
            <person name="von Dassow P."/>
            <person name="Valentin K."/>
            <person name="Van de Peer Y."/>
            <person name="Wheeler G."/>
            <person name="Dacks J.B."/>
            <person name="Delwiche C.F."/>
            <person name="Dyhrman S.T."/>
            <person name="Glockner G."/>
            <person name="John U."/>
            <person name="Richards T."/>
            <person name="Worden A.Z."/>
            <person name="Zhang X."/>
            <person name="Grigoriev I.V."/>
            <person name="Allen A.E."/>
            <person name="Bidle K."/>
            <person name="Borodovsky M."/>
            <person name="Bowler C."/>
            <person name="Brownlee C."/>
            <person name="Cock J.M."/>
            <person name="Elias M."/>
            <person name="Gladyshev V.N."/>
            <person name="Groth M."/>
            <person name="Guda C."/>
            <person name="Hadaegh A."/>
            <person name="Iglesias-Rodriguez M.D."/>
            <person name="Jenkins J."/>
            <person name="Jones B.M."/>
            <person name="Lawson T."/>
            <person name="Leese F."/>
            <person name="Lindquist E."/>
            <person name="Lobanov A."/>
            <person name="Lomsadze A."/>
            <person name="Malik S.B."/>
            <person name="Marsh M.E."/>
            <person name="Mackinder L."/>
            <person name="Mock T."/>
            <person name="Mueller-Roeber B."/>
            <person name="Pagarete A."/>
            <person name="Parker M."/>
            <person name="Probert I."/>
            <person name="Quesneville H."/>
            <person name="Raines C."/>
            <person name="Rensing S.A."/>
            <person name="Riano-Pachon D.M."/>
            <person name="Richier S."/>
            <person name="Rokitta S."/>
            <person name="Shiraiwa Y."/>
            <person name="Soanes D.M."/>
            <person name="van der Giezen M."/>
            <person name="Wahlund T.M."/>
            <person name="Williams B."/>
            <person name="Wilson W."/>
            <person name="Wolfe G."/>
            <person name="Wurch L.L."/>
        </authorList>
    </citation>
    <scope>NUCLEOTIDE SEQUENCE</scope>
</reference>
<dbReference type="AlphaFoldDB" id="A0A0D3I3B9"/>
<protein>
    <submittedName>
        <fullName evidence="3">Uncharacterized protein</fullName>
    </submittedName>
</protein>
<proteinExistence type="predicted"/>
<dbReference type="HOGENOM" id="CLU_1226760_0_0_1"/>
<dbReference type="InterPro" id="IPR039857">
    <property type="entry name" value="Ift122/121"/>
</dbReference>
<evidence type="ECO:0000256" key="2">
    <source>
        <dbReference type="ARBA" id="ARBA00022737"/>
    </source>
</evidence>
<dbReference type="Proteomes" id="UP000013827">
    <property type="component" value="Unassembled WGS sequence"/>
</dbReference>
<dbReference type="GO" id="GO:0061512">
    <property type="term" value="P:protein localization to cilium"/>
    <property type="evidence" value="ECO:0007669"/>
    <property type="project" value="TreeGrafter"/>
</dbReference>
<dbReference type="GeneID" id="17251926"/>
<accession>A0A0D3I3B9</accession>
<keyword evidence="4" id="KW-1185">Reference proteome</keyword>
<dbReference type="EnsemblProtists" id="EOD05754">
    <property type="protein sequence ID" value="EOD05754"/>
    <property type="gene ID" value="EMIHUDRAFT_219810"/>
</dbReference>
<keyword evidence="2" id="KW-0677">Repeat</keyword>